<feature type="region of interest" description="Disordered" evidence="1">
    <location>
        <begin position="292"/>
        <end position="324"/>
    </location>
</feature>
<keyword evidence="2" id="KW-1133">Transmembrane helix</keyword>
<feature type="transmembrane region" description="Helical" evidence="2">
    <location>
        <begin position="197"/>
        <end position="218"/>
    </location>
</feature>
<dbReference type="PANTHER" id="PTHR34219:SF1">
    <property type="entry name" value="PEPSY DOMAIN-CONTAINING PROTEIN"/>
    <property type="match status" value="1"/>
</dbReference>
<dbReference type="InterPro" id="IPR005625">
    <property type="entry name" value="PepSY-ass_TM"/>
</dbReference>
<feature type="transmembrane region" description="Helical" evidence="2">
    <location>
        <begin position="247"/>
        <end position="266"/>
    </location>
</feature>
<keyword evidence="4" id="KW-1185">Reference proteome</keyword>
<dbReference type="Pfam" id="PF03929">
    <property type="entry name" value="PepSY_TM"/>
    <property type="match status" value="1"/>
</dbReference>
<sequence>MAAPWSHETALCPRSRELSGLAIRLLPQNCERGVDVGEVATVPVPVEAEKAGPRGKGSGLFRAFWRWHFYASFLVIPVLLILAVTGLIYLFRFQIEPVLHADLMKVQQPAGLVAQPYSSQLEEVRQAFPDATVVSMTEPSAPNRSTVFSLDTAAGPRDVFVDPYEGKVLGALNPDTTLSGGAILLHGELMAGRWGDYVIEIAACWAIVMAMTGYYLFFRGRVARARRRAAGAAGAVLRSRHGRTGSVLGVGLLFLIVSGLPWTGVWGEQTQKLATQGGTSFWAEDHGALSNPTSTMDESLPHSHSVPWGVGKSDVPRSDPADKRRSVATVDTAIAVGERNGLRRPMTVALPADEEGVYSAIGYAFNDPAKERSLHVDQYGGRVVSTYGYGDYPALAKVVAQGIALHEGRRFGTLNLWVTTVFCLGVVFMCVTGPLMWWRRRPKGNALGAPRGRLPLRATPALAVLVVALALFLPLFGITLAAVLLLDQLVLRRVAGLRAWFNTVRT</sequence>
<proteinExistence type="predicted"/>
<feature type="transmembrane region" description="Helical" evidence="2">
    <location>
        <begin position="416"/>
        <end position="438"/>
    </location>
</feature>
<protein>
    <submittedName>
        <fullName evidence="3">PepSY domain-containing protein</fullName>
    </submittedName>
</protein>
<name>A0A4R4PAN1_9ACTN</name>
<dbReference type="Proteomes" id="UP000295075">
    <property type="component" value="Unassembled WGS sequence"/>
</dbReference>
<evidence type="ECO:0000313" key="4">
    <source>
        <dbReference type="Proteomes" id="UP000295075"/>
    </source>
</evidence>
<evidence type="ECO:0000256" key="1">
    <source>
        <dbReference type="SAM" id="MobiDB-lite"/>
    </source>
</evidence>
<dbReference type="EMBL" id="SMKA01000235">
    <property type="protein sequence ID" value="TDC19119.1"/>
    <property type="molecule type" value="Genomic_DNA"/>
</dbReference>
<reference evidence="3 4" key="1">
    <citation type="submission" date="2019-03" db="EMBL/GenBank/DDBJ databases">
        <title>Draft genome sequences of novel Actinobacteria.</title>
        <authorList>
            <person name="Sahin N."/>
            <person name="Ay H."/>
            <person name="Saygin H."/>
        </authorList>
    </citation>
    <scope>NUCLEOTIDE SEQUENCE [LARGE SCALE GENOMIC DNA]</scope>
    <source>
        <strain evidence="3 4">JCM 30547</strain>
    </source>
</reference>
<keyword evidence="2" id="KW-0472">Membrane</keyword>
<accession>A0A4R4PAN1</accession>
<organism evidence="3 4">
    <name type="scientific">Kribbella albertanoniae</name>
    <dbReference type="NCBI Taxonomy" id="1266829"/>
    <lineage>
        <taxon>Bacteria</taxon>
        <taxon>Bacillati</taxon>
        <taxon>Actinomycetota</taxon>
        <taxon>Actinomycetes</taxon>
        <taxon>Propionibacteriales</taxon>
        <taxon>Kribbellaceae</taxon>
        <taxon>Kribbella</taxon>
    </lineage>
</organism>
<dbReference type="AlphaFoldDB" id="A0A4R4PAN1"/>
<evidence type="ECO:0000256" key="2">
    <source>
        <dbReference type="SAM" id="Phobius"/>
    </source>
</evidence>
<feature type="compositionally biased region" description="Basic and acidic residues" evidence="1">
    <location>
        <begin position="314"/>
        <end position="324"/>
    </location>
</feature>
<comment type="caution">
    <text evidence="3">The sequence shown here is derived from an EMBL/GenBank/DDBJ whole genome shotgun (WGS) entry which is preliminary data.</text>
</comment>
<dbReference type="PANTHER" id="PTHR34219">
    <property type="entry name" value="IRON-REGULATED INNER MEMBRANE PROTEIN-RELATED"/>
    <property type="match status" value="1"/>
</dbReference>
<evidence type="ECO:0000313" key="3">
    <source>
        <dbReference type="EMBL" id="TDC19119.1"/>
    </source>
</evidence>
<keyword evidence="2" id="KW-0812">Transmembrane</keyword>
<feature type="transmembrane region" description="Helical" evidence="2">
    <location>
        <begin position="459"/>
        <end position="486"/>
    </location>
</feature>
<gene>
    <name evidence="3" type="ORF">E1261_34520</name>
</gene>
<dbReference type="OrthoDB" id="9791166at2"/>
<feature type="transmembrane region" description="Helical" evidence="2">
    <location>
        <begin position="69"/>
        <end position="91"/>
    </location>
</feature>